<evidence type="ECO:0000313" key="3">
    <source>
        <dbReference type="Proteomes" id="UP000030451"/>
    </source>
</evidence>
<evidence type="ECO:0000259" key="1">
    <source>
        <dbReference type="Pfam" id="PF05707"/>
    </source>
</evidence>
<dbReference type="EMBL" id="JRWP01000003">
    <property type="protein sequence ID" value="KGY10541.1"/>
    <property type="molecule type" value="Genomic_DNA"/>
</dbReference>
<dbReference type="Proteomes" id="UP000030451">
    <property type="component" value="Unassembled WGS sequence"/>
</dbReference>
<evidence type="ECO:0000313" key="2">
    <source>
        <dbReference type="EMBL" id="KGY10541.1"/>
    </source>
</evidence>
<reference evidence="2 3" key="1">
    <citation type="submission" date="2014-10" db="EMBL/GenBank/DDBJ databases">
        <title>Genome sequencing of Vibrio sinaloensis T08.</title>
        <authorList>
            <person name="Chan K.-G."/>
            <person name="Mohamad N.I."/>
        </authorList>
    </citation>
    <scope>NUCLEOTIDE SEQUENCE [LARGE SCALE GENOMIC DNA]</scope>
    <source>
        <strain evidence="2 3">T08</strain>
    </source>
</reference>
<comment type="caution">
    <text evidence="2">The sequence shown here is derived from an EMBL/GenBank/DDBJ whole genome shotgun (WGS) entry which is preliminary data.</text>
</comment>
<name>A0A0A5I3X5_PHOS4</name>
<dbReference type="InterPro" id="IPR008900">
    <property type="entry name" value="Zot_N"/>
</dbReference>
<organism evidence="2 3">
    <name type="scientific">Photobacterium sp. (strain ATCC 43367)</name>
    <dbReference type="NCBI Taxonomy" id="379097"/>
    <lineage>
        <taxon>Bacteria</taxon>
        <taxon>Pseudomonadati</taxon>
        <taxon>Pseudomonadota</taxon>
        <taxon>Gammaproteobacteria</taxon>
        <taxon>Vibrionales</taxon>
        <taxon>Vibrionaceae</taxon>
        <taxon>Vibrio</taxon>
        <taxon>Vibrio oreintalis group</taxon>
    </lineage>
</organism>
<sequence>MAVYFRHGSNGAYKSAYAVWFEILPALRNGRLVVTNIEGLKPMETIEKILGEKFPVGAQLIRIFSRSEEGVRLWQNWFSWMPIGALVVIDECQDLYTADVGFKREKAQQRPLDDFLPILPSGFADLFYSRWTKVDLATLDEGDTDDTGGTQVDEQGRLLYPFNFYGAFMRHRKYQWDIIMLTPDWTSIPSWLRGCAQEAYSHRSTDTFFRKRKPRIFNHRPNSTKTAPSTKADYASCSSKKIPVDVFALYKSTGTGGFNESKSDISILKSPKFLLAILIGFAAIGKFLWDVNNVFFSDDEISSAQISEVPTTDGQSRVDDVSQVVVDNSAVASSGVGLDSGGIGSQDITPTRTNAVNPFFEHFDVFNGAKNVYFTGLNARRIHGQFADEYIFRVDMEDGRYYLRSDVLSNYGYFFDVIDDCLIVVRNSSIRTLVTCPPREVQTAQAKIEENANVEQLESVDIFNLSKAHSPQI</sequence>
<dbReference type="Gene3D" id="3.40.50.300">
    <property type="entry name" value="P-loop containing nucleotide triphosphate hydrolases"/>
    <property type="match status" value="1"/>
</dbReference>
<dbReference type="OrthoDB" id="6280543at2"/>
<proteinExistence type="predicted"/>
<feature type="domain" description="Zona occludens toxin N-terminal" evidence="1">
    <location>
        <begin position="2"/>
        <end position="256"/>
    </location>
</feature>
<dbReference type="RefSeq" id="WP_038187296.1">
    <property type="nucleotide sequence ID" value="NZ_JRWP01000003.1"/>
</dbReference>
<dbReference type="InterPro" id="IPR027417">
    <property type="entry name" value="P-loop_NTPase"/>
</dbReference>
<gene>
    <name evidence="2" type="ORF">NM06_01660</name>
</gene>
<protein>
    <submittedName>
        <fullName evidence="2">Zonular occludens toxin</fullName>
    </submittedName>
</protein>
<dbReference type="AlphaFoldDB" id="A0A0A5I3X5"/>
<accession>A0A0A5I3X5</accession>
<dbReference type="STRING" id="379097.SE23_20510"/>
<dbReference type="Pfam" id="PF05707">
    <property type="entry name" value="Zot"/>
    <property type="match status" value="1"/>
</dbReference>